<dbReference type="NCBIfam" id="TIGR03742">
    <property type="entry name" value="PRTRC_F"/>
    <property type="match status" value="1"/>
</dbReference>
<keyword evidence="3" id="KW-1185">Reference proteome</keyword>
<protein>
    <recommendedName>
        <fullName evidence="4">PRTRC system protein F</fullName>
    </recommendedName>
</protein>
<gene>
    <name evidence="1" type="ordered locus">Rmet_6238</name>
    <name evidence="2" type="ORF">RMe0061</name>
</gene>
<reference evidence="2" key="4">
    <citation type="journal article" date="2000" name="J. Bacteriol.">
        <title>Regulation of the cnr cobalt and nickel resistance determinant from Ralstonia sp. strain CH34.</title>
        <authorList>
            <person name="Grass G."/>
            <person name="Grosse C."/>
            <person name="Nies D.H."/>
        </authorList>
    </citation>
    <scope>NUCLEOTIDE SEQUENCE</scope>
    <source>
        <strain evidence="2">CH34</strain>
    </source>
</reference>
<reference evidence="2" key="2">
    <citation type="journal article" date="1996" name="Mol. Gen. Genet.">
        <title>Identification of a partition and replication region in the Alcaligenes eutrophus megaplasmid pMOL28.</title>
        <authorList>
            <person name="Taghavi S."/>
            <person name="Provoost A."/>
            <person name="Mergeay M."/>
            <person name="van der Lelie D."/>
        </authorList>
    </citation>
    <scope>NUCLEOTIDE SEQUENCE</scope>
    <source>
        <strain evidence="2">CH34</strain>
    </source>
</reference>
<reference evidence="2" key="6">
    <citation type="journal article" date="2002" name="Arch. Microbiol.">
        <title>New genes involved in chromate resistance in Ralstonia metallidurans strain CH34.</title>
        <authorList>
            <person name="Juhnke S."/>
            <person name="Peitzsch N."/>
            <person name="Hubener N."/>
            <person name="Grosse C."/>
            <person name="Nies D.H."/>
        </authorList>
    </citation>
    <scope>NUCLEOTIDE SEQUENCE</scope>
    <source>
        <strain evidence="2">CH34</strain>
    </source>
</reference>
<reference evidence="1" key="8">
    <citation type="submission" date="2006-04" db="EMBL/GenBank/DDBJ databases">
        <title>Complete sequence of the chromosome of Ralstonia metallidurans CH34.</title>
        <authorList>
            <consortium name="US DOE Joint Genome Institute"/>
            <person name="Copeland A."/>
            <person name="Lucas S."/>
            <person name="Lapidus A."/>
            <person name="Barry K."/>
            <person name="Detter J.C."/>
            <person name="Glavina del Rio T."/>
            <person name="Hammon N."/>
            <person name="Israni S."/>
            <person name="Dalin E."/>
            <person name="Tice H."/>
            <person name="Martinez M."/>
            <person name="Goltsman E."/>
            <person name="Pitluck S."/>
            <person name="Schmutz J."/>
            <person name="Larimer F."/>
            <person name="Land M."/>
            <person name="Hauser L."/>
            <person name="Kyrpides N."/>
            <person name="Kim E."/>
            <person name="Mergeay M."/>
            <person name="Benotmane M.A."/>
            <person name="Vallaeys T."/>
            <person name="Michaux A."/>
            <person name="Monchy S."/>
            <person name="Dunn J."/>
            <person name="McCorkle S."/>
            <person name="Taghavi S."/>
            <person name="van der Lelie D."/>
            <person name="Richardson P."/>
        </authorList>
    </citation>
    <scope>NUCLEOTIDE SEQUENCE</scope>
    <source>
        <strain evidence="1">CH34</strain>
        <plasmid evidence="1">pMOL28</plasmid>
    </source>
</reference>
<sequence>MLFDPRSFVPALDGGQPGWSFARQHPAARHRPSHGFLTLPAIAAETPGRAFLSFGDEPDALELARAQFETGVLRASDVVNPTSAADAFAQAMFAWLAARMPTCRRLNFSFSLVDLNAAKDQLMQFGWDDQVDASLYLAIDLPGDEVYFIGKARADALRAVHPYLLYTAMSLINLASSKSLHLRTPDVLLDLFARWHWEYDCTLANDDDAREFLKNGCGMDEGDIARYLPSAVRPELAPDDVLPPFCHAYPESRKLKTVGSRKLYELARSQHGWLKDVCVALAELNLAVKRQRDRSAVADSQWAEPAHSAATLAYAESDYVTQVLDDLYDGYANSGDATLFQCFIPIAVEPKAIRQQFEDLSGMFKIIAALDRVLTLISD</sequence>
<dbReference type="EMBL" id="X90708">
    <property type="protein sequence ID" value="CAI30205.1"/>
    <property type="molecule type" value="Genomic_DNA"/>
</dbReference>
<name>Q5NUW7_CUPMC</name>
<reference evidence="2" key="1">
    <citation type="journal article" date="1993" name="J. Bacteriol.">
        <title>Characterization of the inducible nickel and cobalt resistance determinant cnr from pMOL28 of Alcaligenes eutrophus CH34.</title>
        <authorList>
            <person name="Liesegang H."/>
            <person name="Lemke K."/>
            <person name="Siddiqui R.A."/>
            <person name="Schlegel H.G."/>
        </authorList>
    </citation>
    <scope>NUCLEOTIDE SEQUENCE</scope>
    <source>
        <strain evidence="2">CH34</strain>
    </source>
</reference>
<proteinExistence type="predicted"/>
<keyword evidence="1" id="KW-0614">Plasmid</keyword>
<dbReference type="AlphaFoldDB" id="Q5NUW7"/>
<reference evidence="2" key="7">
    <citation type="submission" date="2004-10" db="EMBL/GenBank/DDBJ databases">
        <title>Sequence and features of the Ralstonia metallidurans CH34 heavy metal plasmids pMOL28 and pMOL30.</title>
        <authorList>
            <person name="van der Lelie D."/>
            <person name="Monchy S."/>
            <person name="Taghavi S."/>
            <person name="McCorkle S."/>
            <person name="Dunn J."/>
            <person name="Benotmane M."/>
            <person name="Vallaeys T."/>
            <person name="Lapidus A."/>
            <person name="Mergeay M."/>
        </authorList>
    </citation>
    <scope>NUCLEOTIDE SEQUENCE</scope>
    <source>
        <strain evidence="2">CH34</strain>
        <plasmid evidence="2">pMOL28</plasmid>
    </source>
</reference>
<dbReference type="KEGG" id="rme:Rmet_6238"/>
<dbReference type="EMBL" id="CP000355">
    <property type="protein sequence ID" value="ABF13097.1"/>
    <property type="molecule type" value="Genomic_DNA"/>
</dbReference>
<dbReference type="Proteomes" id="UP000002429">
    <property type="component" value="Plasmid pMOL28"/>
</dbReference>
<reference evidence="3" key="9">
    <citation type="journal article" date="2010" name="PLoS ONE">
        <title>The complete genome sequence of Cupriavidus metallidurans strain CH34, a master survivalist in harsh and anthropogenic environments.</title>
        <authorList>
            <person name="Janssen P.J."/>
            <person name="Van Houdt R."/>
            <person name="Moors H."/>
            <person name="Monsieurs P."/>
            <person name="Morin N."/>
            <person name="Michaux A."/>
            <person name="Benotmane M.A."/>
            <person name="Leys N."/>
            <person name="Vallaeys T."/>
            <person name="Lapidus A."/>
            <person name="Monchy S."/>
            <person name="Medigue C."/>
            <person name="Taghavi S."/>
            <person name="McCorkle S."/>
            <person name="Dunn J."/>
            <person name="van der Lelie D."/>
            <person name="Mergeay M."/>
        </authorList>
    </citation>
    <scope>NUCLEOTIDE SEQUENCE [LARGE SCALE GENOMIC DNA]</scope>
    <source>
        <strain evidence="3">ATCC 43123 / DSM 2839 / NBRC 102507 / CH34</strain>
        <plasmid evidence="3">Plasmid pMOL28</plasmid>
    </source>
</reference>
<dbReference type="Pfam" id="PF14456">
    <property type="entry name" value="alpha-hel2"/>
    <property type="match status" value="1"/>
</dbReference>
<dbReference type="HOGENOM" id="CLU_061513_0_0_4"/>
<evidence type="ECO:0000313" key="1">
    <source>
        <dbReference type="EMBL" id="ABF13097.1"/>
    </source>
</evidence>
<evidence type="ECO:0000313" key="3">
    <source>
        <dbReference type="Proteomes" id="UP000002429"/>
    </source>
</evidence>
<evidence type="ECO:0000313" key="2">
    <source>
        <dbReference type="EMBL" id="CAI30205.1"/>
    </source>
</evidence>
<accession>Q5NUW7</accession>
<evidence type="ECO:0008006" key="4">
    <source>
        <dbReference type="Google" id="ProtNLM"/>
    </source>
</evidence>
<organism evidence="1 3">
    <name type="scientific">Cupriavidus metallidurans (strain ATCC 43123 / DSM 2839 / NBRC 102507 / CH34)</name>
    <name type="common">Ralstonia metallidurans</name>
    <dbReference type="NCBI Taxonomy" id="266264"/>
    <lineage>
        <taxon>Bacteria</taxon>
        <taxon>Pseudomonadati</taxon>
        <taxon>Pseudomonadota</taxon>
        <taxon>Betaproteobacteria</taxon>
        <taxon>Burkholderiales</taxon>
        <taxon>Burkholderiaceae</taxon>
        <taxon>Cupriavidus</taxon>
    </lineage>
</organism>
<reference evidence="1" key="10">
    <citation type="submission" date="2010-02" db="EMBL/GenBank/DDBJ databases">
        <authorList>
            <person name="Janssen P.J."/>
            <person name="Van Houdt R."/>
            <person name="Moors H."/>
            <person name="Monsieurs P."/>
            <person name="Morin N."/>
            <person name="Benotmane R."/>
            <person name="Lapidus A."/>
            <person name="McCorkle S."/>
            <person name="Monchy S."/>
            <person name="Taghavi S."/>
            <person name="van der Lelie N."/>
            <person name="Dunn J."/>
            <person name="Leys N."/>
            <person name="Mergeay M."/>
        </authorList>
    </citation>
    <scope>NUCLEOTIDE SEQUENCE</scope>
    <source>
        <strain evidence="1">CH34</strain>
        <plasmid evidence="1">pMOL28</plasmid>
    </source>
</reference>
<dbReference type="InterPro" id="IPR022283">
    <property type="entry name" value="PRTRC_protein-F"/>
</dbReference>
<geneLocation type="plasmid" evidence="1 3">
    <name>pMOL28</name>
</geneLocation>
<reference evidence="2" key="3">
    <citation type="journal article" date="1997" name="Plasmid">
        <title>Genetic and physical maps of the Alcaligenes eutrophus CH34 megaplasmid pMOL28 and its derivative pMOL50 obtained after temperature-induced mutagenesis and mortality.</title>
        <authorList>
            <person name="Taghavi S."/>
            <person name="Mergeay M."/>
            <person name="van der Lelie D."/>
        </authorList>
    </citation>
    <scope>NUCLEOTIDE SEQUENCE</scope>
    <source>
        <strain evidence="2">CH34</strain>
    </source>
</reference>
<dbReference type="RefSeq" id="WP_011239944.1">
    <property type="nucleotide sequence ID" value="NC_006525.1"/>
</dbReference>
<reference evidence="2" key="5">
    <citation type="journal article" date="2000" name="J. Bacteriol.">
        <title>Regulation of the cnr cobalt and nickel resistance determinant of Ralstonia eutropha (Alcaligenes eutrophus) CH34.</title>
        <authorList>
            <person name="Tibazarwa C."/>
            <person name="Wuertz S."/>
            <person name="Mergeay M."/>
            <person name="Wyns L."/>
            <person name="van Der Lelie D."/>
        </authorList>
    </citation>
    <scope>NUCLEOTIDE SEQUENCE</scope>
    <source>
        <strain evidence="2">CH34</strain>
    </source>
</reference>